<evidence type="ECO:0000313" key="2">
    <source>
        <dbReference type="Proteomes" id="UP000603640"/>
    </source>
</evidence>
<sequence>MDLTKIKNIIFDLGGVIINIDYNKSIQELQKLCKDDCQVQYSQKEQSHLFDLFETGTSSPEEFRRDLRETYQMRDVTDQQIDNAWNAMLLDIPQERIDLLRELAKKYRIFLLSNTNAIHLEAFNKIVEHSFSIPNLDSLFEEAYYSHLVGKRKPDEAIFKLILDNHDLAKEETLFIDDSKQHIDSAQAVGIHTLHLQPPLTINKFFANGAV</sequence>
<dbReference type="Gene3D" id="1.10.150.240">
    <property type="entry name" value="Putative phosphatase, domain 2"/>
    <property type="match status" value="1"/>
</dbReference>
<keyword evidence="2" id="KW-1185">Reference proteome</keyword>
<dbReference type="SFLD" id="SFLDG01129">
    <property type="entry name" value="C1.5:_HAD__Beta-PGM__Phosphata"/>
    <property type="match status" value="1"/>
</dbReference>
<dbReference type="SUPFAM" id="SSF56784">
    <property type="entry name" value="HAD-like"/>
    <property type="match status" value="1"/>
</dbReference>
<dbReference type="CDD" id="cd02603">
    <property type="entry name" value="HAD_sEH-N_like"/>
    <property type="match status" value="1"/>
</dbReference>
<dbReference type="SFLD" id="SFLDS00003">
    <property type="entry name" value="Haloacid_Dehalogenase"/>
    <property type="match status" value="1"/>
</dbReference>
<dbReference type="EMBL" id="JACRVF010000001">
    <property type="protein sequence ID" value="MBC5992434.1"/>
    <property type="molecule type" value="Genomic_DNA"/>
</dbReference>
<dbReference type="Proteomes" id="UP000603640">
    <property type="component" value="Unassembled WGS sequence"/>
</dbReference>
<gene>
    <name evidence="1" type="ORF">H8S84_06245</name>
</gene>
<proteinExistence type="predicted"/>
<dbReference type="InterPro" id="IPR006439">
    <property type="entry name" value="HAD-SF_hydro_IA"/>
</dbReference>
<reference evidence="1" key="1">
    <citation type="submission" date="2020-08" db="EMBL/GenBank/DDBJ databases">
        <title>Pontibacter sp. SD6 16S ribosomal RNA gene Genome sequencing and assembly.</title>
        <authorList>
            <person name="Kang M."/>
        </authorList>
    </citation>
    <scope>NUCLEOTIDE SEQUENCE</scope>
    <source>
        <strain evidence="1">SD6</strain>
    </source>
</reference>
<name>A0A923N5B9_9BACT</name>
<dbReference type="InterPro" id="IPR023214">
    <property type="entry name" value="HAD_sf"/>
</dbReference>
<dbReference type="PANTHER" id="PTHR43611:SF3">
    <property type="entry name" value="FLAVIN MONONUCLEOTIDE HYDROLASE 1, CHLOROPLATIC"/>
    <property type="match status" value="1"/>
</dbReference>
<dbReference type="RefSeq" id="WP_187066379.1">
    <property type="nucleotide sequence ID" value="NZ_JACRVF010000001.1"/>
</dbReference>
<dbReference type="PANTHER" id="PTHR43611">
    <property type="entry name" value="ALPHA-D-GLUCOSE 1-PHOSPHATE PHOSPHATASE"/>
    <property type="match status" value="1"/>
</dbReference>
<comment type="caution">
    <text evidence="1">The sequence shown here is derived from an EMBL/GenBank/DDBJ whole genome shotgun (WGS) entry which is preliminary data.</text>
</comment>
<dbReference type="InterPro" id="IPR036412">
    <property type="entry name" value="HAD-like_sf"/>
</dbReference>
<dbReference type="NCBIfam" id="TIGR01509">
    <property type="entry name" value="HAD-SF-IA-v3"/>
    <property type="match status" value="1"/>
</dbReference>
<dbReference type="InterPro" id="IPR041492">
    <property type="entry name" value="HAD_2"/>
</dbReference>
<accession>A0A923N5B9</accession>
<dbReference type="PRINTS" id="PR00413">
    <property type="entry name" value="HADHALOGNASE"/>
</dbReference>
<protein>
    <submittedName>
        <fullName evidence="1">HAD family phosphatase</fullName>
    </submittedName>
</protein>
<dbReference type="Pfam" id="PF13419">
    <property type="entry name" value="HAD_2"/>
    <property type="match status" value="1"/>
</dbReference>
<dbReference type="AlphaFoldDB" id="A0A923N5B9"/>
<organism evidence="1 2">
    <name type="scientific">Pontibacter cellulosilyticus</name>
    <dbReference type="NCBI Taxonomy" id="1720253"/>
    <lineage>
        <taxon>Bacteria</taxon>
        <taxon>Pseudomonadati</taxon>
        <taxon>Bacteroidota</taxon>
        <taxon>Cytophagia</taxon>
        <taxon>Cytophagales</taxon>
        <taxon>Hymenobacteraceae</taxon>
        <taxon>Pontibacter</taxon>
    </lineage>
</organism>
<evidence type="ECO:0000313" key="1">
    <source>
        <dbReference type="EMBL" id="MBC5992434.1"/>
    </source>
</evidence>
<dbReference type="Gene3D" id="3.40.50.1000">
    <property type="entry name" value="HAD superfamily/HAD-like"/>
    <property type="match status" value="1"/>
</dbReference>
<dbReference type="InterPro" id="IPR023198">
    <property type="entry name" value="PGP-like_dom2"/>
</dbReference>